<keyword evidence="10" id="KW-1185">Reference proteome</keyword>
<evidence type="ECO:0000313" key="9">
    <source>
        <dbReference type="EMBL" id="CCH74410.1"/>
    </source>
</evidence>
<dbReference type="EMBL" id="CAJA01000376">
    <property type="protein sequence ID" value="CCH74410.1"/>
    <property type="molecule type" value="Genomic_DNA"/>
</dbReference>
<dbReference type="STRING" id="1193182.BN11_4370005"/>
<dbReference type="EC" id="1.14.13.-" evidence="9"/>
<feature type="region of interest" description="Disordered" evidence="8">
    <location>
        <begin position="1"/>
        <end position="25"/>
    </location>
</feature>
<dbReference type="Pfam" id="PF00743">
    <property type="entry name" value="FMO-like"/>
    <property type="match status" value="1"/>
</dbReference>
<dbReference type="Proteomes" id="UP000035763">
    <property type="component" value="Unassembled WGS sequence"/>
</dbReference>
<keyword evidence="3" id="KW-0285">Flavoprotein</keyword>
<evidence type="ECO:0000256" key="3">
    <source>
        <dbReference type="ARBA" id="ARBA00022630"/>
    </source>
</evidence>
<dbReference type="GO" id="GO:0050660">
    <property type="term" value="F:flavin adenine dinucleotide binding"/>
    <property type="evidence" value="ECO:0007669"/>
    <property type="project" value="InterPro"/>
</dbReference>
<protein>
    <submittedName>
        <fullName evidence="9">FAD-containing monooxygenase EthA</fullName>
        <ecNumber evidence="9">1.14.13.-</ecNumber>
    </submittedName>
</protein>
<dbReference type="GO" id="GO:0004499">
    <property type="term" value="F:N,N-dimethylaniline monooxygenase activity"/>
    <property type="evidence" value="ECO:0007669"/>
    <property type="project" value="InterPro"/>
</dbReference>
<evidence type="ECO:0000256" key="1">
    <source>
        <dbReference type="ARBA" id="ARBA00001974"/>
    </source>
</evidence>
<dbReference type="PANTHER" id="PTHR43872">
    <property type="entry name" value="MONOOXYGENASE, PUTATIVE (AFU_ORTHOLOGUE AFUA_8G02570)-RELATED"/>
    <property type="match status" value="1"/>
</dbReference>
<comment type="similarity">
    <text evidence="2">Belongs to the FAD-binding monooxygenase family.</text>
</comment>
<evidence type="ECO:0000256" key="4">
    <source>
        <dbReference type="ARBA" id="ARBA00022827"/>
    </source>
</evidence>
<reference evidence="9 10" key="1">
    <citation type="journal article" date="2013" name="ISME J.">
        <title>A metabolic model for members of the genus Tetrasphaera involved in enhanced biological phosphorus removal.</title>
        <authorList>
            <person name="Kristiansen R."/>
            <person name="Nguyen H.T.T."/>
            <person name="Saunders A.M."/>
            <person name="Nielsen J.L."/>
            <person name="Wimmer R."/>
            <person name="Le V.Q."/>
            <person name="McIlroy S.J."/>
            <person name="Petrovski S."/>
            <person name="Seviour R.J."/>
            <person name="Calteau A."/>
            <person name="Nielsen K.L."/>
            <person name="Nielsen P.H."/>
        </authorList>
    </citation>
    <scope>NUCLEOTIDE SEQUENCE [LARGE SCALE GENOMIC DNA]</scope>
    <source>
        <strain evidence="9 10">Ben110</strain>
    </source>
</reference>
<dbReference type="PANTHER" id="PTHR43872:SF1">
    <property type="entry name" value="MONOOXYGENASE, PUTATIVE (AFU_ORTHOLOGUE AFUA_8G02570)-RELATED"/>
    <property type="match status" value="1"/>
</dbReference>
<organism evidence="9 10">
    <name type="scientific">Nostocoides australiense Ben110</name>
    <dbReference type="NCBI Taxonomy" id="1193182"/>
    <lineage>
        <taxon>Bacteria</taxon>
        <taxon>Bacillati</taxon>
        <taxon>Actinomycetota</taxon>
        <taxon>Actinomycetes</taxon>
        <taxon>Micrococcales</taxon>
        <taxon>Intrasporangiaceae</taxon>
        <taxon>Nostocoides</taxon>
    </lineage>
</organism>
<name>W6K0A6_9MICO</name>
<keyword evidence="7 9" id="KW-0503">Monooxygenase</keyword>
<keyword evidence="4" id="KW-0274">FAD</keyword>
<dbReference type="GO" id="GO:0050661">
    <property type="term" value="F:NADP binding"/>
    <property type="evidence" value="ECO:0007669"/>
    <property type="project" value="InterPro"/>
</dbReference>
<dbReference type="SUPFAM" id="SSF51905">
    <property type="entry name" value="FAD/NAD(P)-binding domain"/>
    <property type="match status" value="1"/>
</dbReference>
<keyword evidence="5" id="KW-0521">NADP</keyword>
<feature type="compositionally biased region" description="Low complexity" evidence="8">
    <location>
        <begin position="1"/>
        <end position="18"/>
    </location>
</feature>
<accession>W6K0A6</accession>
<dbReference type="InterPro" id="IPR020946">
    <property type="entry name" value="Flavin_mOase-like"/>
</dbReference>
<dbReference type="RefSeq" id="WP_083433876.1">
    <property type="nucleotide sequence ID" value="NZ_HG764815.1"/>
</dbReference>
<dbReference type="AlphaFoldDB" id="W6K0A6"/>
<gene>
    <name evidence="9" type="primary">ethA</name>
    <name evidence="9" type="ORF">BN11_4370005</name>
</gene>
<dbReference type="OrthoDB" id="5168853at2"/>
<evidence type="ECO:0000256" key="6">
    <source>
        <dbReference type="ARBA" id="ARBA00023002"/>
    </source>
</evidence>
<dbReference type="PRINTS" id="PR00411">
    <property type="entry name" value="PNDRDTASEI"/>
</dbReference>
<comment type="caution">
    <text evidence="9">The sequence shown here is derived from an EMBL/GenBank/DDBJ whole genome shotgun (WGS) entry which is preliminary data.</text>
</comment>
<evidence type="ECO:0000256" key="5">
    <source>
        <dbReference type="ARBA" id="ARBA00022857"/>
    </source>
</evidence>
<sequence>MTTGTGTAAGSGAPDADAPGGGAPDADAREAVLDVDVLIIGAGLSGIGAACHLTRELPGTSYAILEMRERLGGTWDLFRYPGVRSDSDMYTLGYGFRPWRGRQALADGPSILRYIEDTAGEYDVLPRIRYGHKVVRADWSSGSARWTVTSEGRDATGEPRTATATCRFLYCCTGYYDYTEGYTPHFPGIGSYTGQVVHPQFWPEGLPYAGKRVVVIGSGATAITLVPAMAAEAAHVTMLQRTPTYVLNMPSADPVADLVQGRLPQRAAYLINRWNHLLQSWGLYRAAQIAPGAVRRLIRRDAKSHLPQDFPIYVHFNPPYDPWDQRLCLVPDADLYRAIRMGRAEVVTDTIDTFTPTGIRLTSGRELRADVVVTATGLKVLPGGGATLSVDGADVDLRETVSYKGIMLSGIPNFALALGYTNASWTLKVDLVSRYICRLLAYMERHGFDEVRPLAPPATEARRPIIDFAAGYVQRADPIMPRQGTRGPWRLPQNYLSDRARLGRRGRLDNGVVFTRRADRVAVKADVDDKRDLPWAP</sequence>
<dbReference type="FunFam" id="3.50.50.60:FF:000228">
    <property type="entry name" value="FAD-containing monooxygenase EthA"/>
    <property type="match status" value="1"/>
</dbReference>
<evidence type="ECO:0000313" key="10">
    <source>
        <dbReference type="Proteomes" id="UP000035763"/>
    </source>
</evidence>
<dbReference type="InterPro" id="IPR051820">
    <property type="entry name" value="FAD-binding_MO"/>
</dbReference>
<evidence type="ECO:0000256" key="8">
    <source>
        <dbReference type="SAM" id="MobiDB-lite"/>
    </source>
</evidence>
<evidence type="ECO:0000256" key="7">
    <source>
        <dbReference type="ARBA" id="ARBA00023033"/>
    </source>
</evidence>
<keyword evidence="6 9" id="KW-0560">Oxidoreductase</keyword>
<evidence type="ECO:0000256" key="2">
    <source>
        <dbReference type="ARBA" id="ARBA00010139"/>
    </source>
</evidence>
<proteinExistence type="inferred from homology"/>
<dbReference type="InterPro" id="IPR036188">
    <property type="entry name" value="FAD/NAD-bd_sf"/>
</dbReference>
<dbReference type="Pfam" id="PF13450">
    <property type="entry name" value="NAD_binding_8"/>
    <property type="match status" value="1"/>
</dbReference>
<comment type="cofactor">
    <cofactor evidence="1">
        <name>FAD</name>
        <dbReference type="ChEBI" id="CHEBI:57692"/>
    </cofactor>
</comment>
<dbReference type="Gene3D" id="3.50.50.60">
    <property type="entry name" value="FAD/NAD(P)-binding domain"/>
    <property type="match status" value="2"/>
</dbReference>